<feature type="transmembrane region" description="Helical" evidence="12">
    <location>
        <begin position="523"/>
        <end position="542"/>
    </location>
</feature>
<dbReference type="InterPro" id="IPR040241">
    <property type="entry name" value="TRP_Flc/Pkd2-like"/>
</dbReference>
<sequence length="1250" mass="138676">MFPSLPSISLLLLSWALLSSCREQQLFTSSVTYCEPPETLLIQQFFVAYFPSNHSVSFNISAASVEPNVNVTANLYLNVYGMGPVNVTLDLCNILHGALCPLPMYNFTGADSIPLPSSLSVSIPGIAYKMPDIEAFAQLTLTQVGTGQVKACVQSTLSNGWSTHQPAVEWATGGIALFAFLSAFWQSIYPGSLAPFRFVELFYLYQTIVSSNFLSINYPSVYRSFGLNFAWAMGLFSSSSSTIQQSVTNMRHLTGGHLDDRSSDTAVGFVNRKLSPYNFPGKSALVIPSSSSPSNNDFSVADFSSLAAFFTAPASTADPSSFKQLSSSTDVQTVTSASSNVLQAGVPIYVSSVHKPTANAFTTIFLVSLMVLAITVAIFTVGRVLLIISQRRNWKSTNLVRASTAFPWFVKAWFLRVTAIIFAPIVIFALYQWTLKDSWLAVLLAVISFLGVVGAIAFVSFVIIRYAFQKDSASLFSHREYLISYGALFAQYRTSQYPFYLVALAIFFLKAVVIAAVEGHGQTQVILWVIIEAFLVIATLVLRPHQTRGGDVLSTYLAITRLVSAGLFIAFIEGLAVAPIPRTVIAVIIAVMWSVAVLVMFVSILLNTGVQRLWKKPHVTSTLVGNAEHTTDVAPDVTTHVHITIKWLSIHNIPSVFVSPNTVFTASQVYTRAWTLEAPYTFILLSIRITIYLSSIFVIQVWICFIVLRPCLKNKRDRSLNATATTTMEISIGLVFTLLVGLLLPGVAYIVYYAVYAPHWNPLRQIAGPPVRKWFGNHLSSVLDPSVSPKVHEIFVQRYGRAVHIRGVGPWDDRLLTLDPLSISHVLKNSLIYEKPWQSRKLITSLIGCGMLAAEGQVHKRQRRVATPAFSIQNMRALVPLVFNKGMQLRNRWMDMITQNQQKGGKGKVLDVCHWVSRATFDVIGLAGFDYDFNAIQDETNELFAAYKDMFEVAISQGGIWRTIMLVYTPFLNRLFPDHTTRLVQRCQAVIHRVAGRLVQEGKRKIDEGENSGKDLLSLLLKSNAAVDLPAEQRISDEDILHNINTFMFAGSDTSSLSLTWMLLLLAQNPHVQDKLRAELQTVASPSGDLTTEEIQSLYSTVSDLPYLDSVVREVLRLIPPVHSSIRVATQDDEIPTSFPVRRKDGADNGKRSIRIPKGSFVHVPVEAFNLDKEFWGADAWEFNLPESVKELPGLFSNTLTFSAGPRSCIGLRFSMIEIKSFLYILLTNFKFQVTDDKIIKANVYELFSI</sequence>
<dbReference type="GO" id="GO:0005506">
    <property type="term" value="F:iron ion binding"/>
    <property type="evidence" value="ECO:0007669"/>
    <property type="project" value="InterPro"/>
</dbReference>
<protein>
    <recommendedName>
        <fullName evidence="14">ML-like domain-containing protein</fullName>
    </recommendedName>
</protein>
<keyword evidence="9 11" id="KW-0408">Iron</keyword>
<comment type="cofactor">
    <cofactor evidence="1 11">
        <name>heme</name>
        <dbReference type="ChEBI" id="CHEBI:30413"/>
    </cofactor>
</comment>
<feature type="transmembrane region" description="Helical" evidence="12">
    <location>
        <begin position="584"/>
        <end position="606"/>
    </location>
</feature>
<feature type="transmembrane region" description="Helical" evidence="12">
    <location>
        <begin position="689"/>
        <end position="710"/>
    </location>
</feature>
<evidence type="ECO:0000256" key="7">
    <source>
        <dbReference type="ARBA" id="ARBA00022729"/>
    </source>
</evidence>
<evidence type="ECO:0000313" key="15">
    <source>
        <dbReference type="EMBL" id="KAF7428332.1"/>
    </source>
</evidence>
<dbReference type="InterPro" id="IPR017972">
    <property type="entry name" value="Cyt_P450_CS"/>
</dbReference>
<feature type="signal peptide" evidence="13">
    <location>
        <begin position="1"/>
        <end position="21"/>
    </location>
</feature>
<keyword evidence="5 12" id="KW-0812">Transmembrane</keyword>
<gene>
    <name evidence="15" type="ORF">PC9H_007553</name>
</gene>
<dbReference type="PANTHER" id="PTHR31145:SF2">
    <property type="entry name" value="FLAVIN CARRIER PROTEIN 2"/>
    <property type="match status" value="1"/>
</dbReference>
<dbReference type="OrthoDB" id="1470350at2759"/>
<evidence type="ECO:0000256" key="13">
    <source>
        <dbReference type="SAM" id="SignalP"/>
    </source>
</evidence>
<comment type="similarity">
    <text evidence="3">Belongs to the cytochrome P450 family.</text>
</comment>
<dbReference type="SMART" id="SM01320">
    <property type="entry name" value="TRP_N"/>
    <property type="match status" value="1"/>
</dbReference>
<evidence type="ECO:0000256" key="2">
    <source>
        <dbReference type="ARBA" id="ARBA00004141"/>
    </source>
</evidence>
<name>A0A8H6ZRB3_PLEOS</name>
<comment type="subcellular location">
    <subcellularLocation>
        <location evidence="2">Membrane</location>
        <topology evidence="2">Multi-pass membrane protein</topology>
    </subcellularLocation>
</comment>
<dbReference type="EMBL" id="JACETU010000005">
    <property type="protein sequence ID" value="KAF7428332.1"/>
    <property type="molecule type" value="Genomic_DNA"/>
</dbReference>
<dbReference type="InterPro" id="IPR001128">
    <property type="entry name" value="Cyt_P450"/>
</dbReference>
<dbReference type="Pfam" id="PF14558">
    <property type="entry name" value="TRP_N"/>
    <property type="match status" value="1"/>
</dbReference>
<dbReference type="GO" id="GO:0004497">
    <property type="term" value="F:monooxygenase activity"/>
    <property type="evidence" value="ECO:0007669"/>
    <property type="project" value="InterPro"/>
</dbReference>
<dbReference type="GeneID" id="59377371"/>
<evidence type="ECO:0000256" key="6">
    <source>
        <dbReference type="ARBA" id="ARBA00022723"/>
    </source>
</evidence>
<dbReference type="InterPro" id="IPR032800">
    <property type="entry name" value="TRP_N"/>
</dbReference>
<dbReference type="VEuPathDB" id="FungiDB:PC9H_007553"/>
<evidence type="ECO:0000259" key="14">
    <source>
        <dbReference type="SMART" id="SM01320"/>
    </source>
</evidence>
<dbReference type="InterPro" id="IPR036396">
    <property type="entry name" value="Cyt_P450_sf"/>
</dbReference>
<dbReference type="Gene3D" id="1.10.630.10">
    <property type="entry name" value="Cytochrome P450"/>
    <property type="match status" value="1"/>
</dbReference>
<dbReference type="PRINTS" id="PR00465">
    <property type="entry name" value="EP450IV"/>
</dbReference>
<evidence type="ECO:0000256" key="12">
    <source>
        <dbReference type="SAM" id="Phobius"/>
    </source>
</evidence>
<evidence type="ECO:0000256" key="9">
    <source>
        <dbReference type="ARBA" id="ARBA00023004"/>
    </source>
</evidence>
<dbReference type="GO" id="GO:0055085">
    <property type="term" value="P:transmembrane transport"/>
    <property type="evidence" value="ECO:0007669"/>
    <property type="project" value="TreeGrafter"/>
</dbReference>
<keyword evidence="7 13" id="KW-0732">Signal</keyword>
<dbReference type="Proteomes" id="UP000623687">
    <property type="component" value="Unassembled WGS sequence"/>
</dbReference>
<dbReference type="PROSITE" id="PS00086">
    <property type="entry name" value="CYTOCHROME_P450"/>
    <property type="match status" value="1"/>
</dbReference>
<evidence type="ECO:0000256" key="1">
    <source>
        <dbReference type="ARBA" id="ARBA00001971"/>
    </source>
</evidence>
<feature type="binding site" description="axial binding residue" evidence="11">
    <location>
        <position position="1209"/>
    </location>
    <ligand>
        <name>heme</name>
        <dbReference type="ChEBI" id="CHEBI:30413"/>
    </ligand>
    <ligandPart>
        <name>Fe</name>
        <dbReference type="ChEBI" id="CHEBI:18248"/>
    </ligandPart>
</feature>
<dbReference type="PRINTS" id="PR00385">
    <property type="entry name" value="P450"/>
</dbReference>
<reference evidence="15" key="1">
    <citation type="submission" date="2019-07" db="EMBL/GenBank/DDBJ databases">
        <authorList>
            <person name="Palmer J.M."/>
        </authorList>
    </citation>
    <scope>NUCLEOTIDE SEQUENCE</scope>
    <source>
        <strain evidence="15">PC9</strain>
    </source>
</reference>
<accession>A0A8H6ZRB3</accession>
<dbReference type="CDD" id="cd11069">
    <property type="entry name" value="CYP_FUM15-like"/>
    <property type="match status" value="1"/>
</dbReference>
<dbReference type="InterPro" id="IPR002403">
    <property type="entry name" value="Cyt_P450_E_grp-IV"/>
</dbReference>
<comment type="similarity">
    <text evidence="4">Belongs to the transient receptor potential (TRP) ion channel family.</text>
</comment>
<organism evidence="15 16">
    <name type="scientific">Pleurotus ostreatus</name>
    <name type="common">Oyster mushroom</name>
    <name type="synonym">White-rot fungus</name>
    <dbReference type="NCBI Taxonomy" id="5322"/>
    <lineage>
        <taxon>Eukaryota</taxon>
        <taxon>Fungi</taxon>
        <taxon>Dikarya</taxon>
        <taxon>Basidiomycota</taxon>
        <taxon>Agaricomycotina</taxon>
        <taxon>Agaricomycetes</taxon>
        <taxon>Agaricomycetidae</taxon>
        <taxon>Agaricales</taxon>
        <taxon>Pleurotineae</taxon>
        <taxon>Pleurotaceae</taxon>
        <taxon>Pleurotus</taxon>
    </lineage>
</organism>
<evidence type="ECO:0000256" key="5">
    <source>
        <dbReference type="ARBA" id="ARBA00022692"/>
    </source>
</evidence>
<dbReference type="InterPro" id="IPR010308">
    <property type="entry name" value="TRP_C"/>
</dbReference>
<keyword evidence="16" id="KW-1185">Reference proteome</keyword>
<feature type="transmembrane region" description="Helical" evidence="12">
    <location>
        <begin position="730"/>
        <end position="755"/>
    </location>
</feature>
<dbReference type="GO" id="GO:0016020">
    <property type="term" value="C:membrane"/>
    <property type="evidence" value="ECO:0007669"/>
    <property type="project" value="UniProtKB-SubCell"/>
</dbReference>
<proteinExistence type="inferred from homology"/>
<dbReference type="AlphaFoldDB" id="A0A8H6ZRB3"/>
<feature type="transmembrane region" description="Helical" evidence="12">
    <location>
        <begin position="364"/>
        <end position="388"/>
    </location>
</feature>
<evidence type="ECO:0000256" key="10">
    <source>
        <dbReference type="ARBA" id="ARBA00023136"/>
    </source>
</evidence>
<feature type="chain" id="PRO_5034980079" description="ML-like domain-containing protein" evidence="13">
    <location>
        <begin position="22"/>
        <end position="1250"/>
    </location>
</feature>
<dbReference type="Pfam" id="PF00067">
    <property type="entry name" value="p450"/>
    <property type="match status" value="1"/>
</dbReference>
<keyword evidence="6 11" id="KW-0479">Metal-binding</keyword>
<dbReference type="SUPFAM" id="SSF48264">
    <property type="entry name" value="Cytochrome P450"/>
    <property type="match status" value="1"/>
</dbReference>
<evidence type="ECO:0000256" key="8">
    <source>
        <dbReference type="ARBA" id="ARBA00022989"/>
    </source>
</evidence>
<feature type="transmembrane region" description="Helical" evidence="12">
    <location>
        <begin position="497"/>
        <end position="517"/>
    </location>
</feature>
<evidence type="ECO:0000256" key="4">
    <source>
        <dbReference type="ARBA" id="ARBA00010642"/>
    </source>
</evidence>
<feature type="domain" description="ML-like" evidence="14">
    <location>
        <begin position="24"/>
        <end position="164"/>
    </location>
</feature>
<keyword evidence="8 12" id="KW-1133">Transmembrane helix</keyword>
<dbReference type="GO" id="GO:0020037">
    <property type="term" value="F:heme binding"/>
    <property type="evidence" value="ECO:0007669"/>
    <property type="project" value="InterPro"/>
</dbReference>
<dbReference type="RefSeq" id="XP_036630704.1">
    <property type="nucleotide sequence ID" value="XM_036777084.1"/>
</dbReference>
<evidence type="ECO:0000256" key="11">
    <source>
        <dbReference type="PIRSR" id="PIRSR602403-1"/>
    </source>
</evidence>
<dbReference type="Pfam" id="PF06011">
    <property type="entry name" value="TRP"/>
    <property type="match status" value="1"/>
</dbReference>
<feature type="transmembrane region" description="Helical" evidence="12">
    <location>
        <begin position="408"/>
        <end position="433"/>
    </location>
</feature>
<dbReference type="GO" id="GO:0009272">
    <property type="term" value="P:fungal-type cell wall biogenesis"/>
    <property type="evidence" value="ECO:0007669"/>
    <property type="project" value="TreeGrafter"/>
</dbReference>
<evidence type="ECO:0000256" key="3">
    <source>
        <dbReference type="ARBA" id="ARBA00010617"/>
    </source>
</evidence>
<dbReference type="GO" id="GO:0016705">
    <property type="term" value="F:oxidoreductase activity, acting on paired donors, with incorporation or reduction of molecular oxygen"/>
    <property type="evidence" value="ECO:0007669"/>
    <property type="project" value="InterPro"/>
</dbReference>
<keyword evidence="11" id="KW-0349">Heme</keyword>
<feature type="transmembrane region" description="Helical" evidence="12">
    <location>
        <begin position="439"/>
        <end position="468"/>
    </location>
</feature>
<comment type="caution">
    <text evidence="15">The sequence shown here is derived from an EMBL/GenBank/DDBJ whole genome shotgun (WGS) entry which is preliminary data.</text>
</comment>
<feature type="transmembrane region" description="Helical" evidence="12">
    <location>
        <begin position="554"/>
        <end position="572"/>
    </location>
</feature>
<evidence type="ECO:0000313" key="16">
    <source>
        <dbReference type="Proteomes" id="UP000623687"/>
    </source>
</evidence>
<dbReference type="PANTHER" id="PTHR31145">
    <property type="entry name" value="INTEGRAL MEMBRANE PROTEIN (AFU_ORTHOLOGUE AFUA_7G01610)"/>
    <property type="match status" value="1"/>
</dbReference>
<keyword evidence="10 12" id="KW-0472">Membrane</keyword>